<protein>
    <recommendedName>
        <fullName evidence="6">DUF4218 domain-containing protein</fullName>
    </recommendedName>
</protein>
<reference evidence="4" key="1">
    <citation type="submission" date="2020-01" db="EMBL/GenBank/DDBJ databases">
        <authorList>
            <person name="Mishra B."/>
        </authorList>
    </citation>
    <scope>NUCLEOTIDE SEQUENCE [LARGE SCALE GENOMIC DNA]</scope>
</reference>
<evidence type="ECO:0000313" key="4">
    <source>
        <dbReference type="EMBL" id="CAA7018781.1"/>
    </source>
</evidence>
<evidence type="ECO:0000256" key="1">
    <source>
        <dbReference type="SAM" id="MobiDB-lite"/>
    </source>
</evidence>
<dbReference type="Pfam" id="PF13960">
    <property type="entry name" value="DUF4218"/>
    <property type="match status" value="1"/>
</dbReference>
<dbReference type="PANTHER" id="PTHR48258:SF4">
    <property type="entry name" value="DUF4216 DOMAIN-CONTAINING PROTEIN"/>
    <property type="match status" value="1"/>
</dbReference>
<dbReference type="OrthoDB" id="1100107at2759"/>
<dbReference type="Proteomes" id="UP000467841">
    <property type="component" value="Unassembled WGS sequence"/>
</dbReference>
<accession>A0A6D2HTL7</accession>
<evidence type="ECO:0000259" key="3">
    <source>
        <dbReference type="Pfam" id="PF13960"/>
    </source>
</evidence>
<feature type="domain" description="DUF4218" evidence="3">
    <location>
        <begin position="36"/>
        <end position="131"/>
    </location>
</feature>
<feature type="compositionally biased region" description="Polar residues" evidence="1">
    <location>
        <begin position="405"/>
        <end position="414"/>
    </location>
</feature>
<organism evidence="4 5">
    <name type="scientific">Microthlaspi erraticum</name>
    <dbReference type="NCBI Taxonomy" id="1685480"/>
    <lineage>
        <taxon>Eukaryota</taxon>
        <taxon>Viridiplantae</taxon>
        <taxon>Streptophyta</taxon>
        <taxon>Embryophyta</taxon>
        <taxon>Tracheophyta</taxon>
        <taxon>Spermatophyta</taxon>
        <taxon>Magnoliopsida</taxon>
        <taxon>eudicotyledons</taxon>
        <taxon>Gunneridae</taxon>
        <taxon>Pentapetalae</taxon>
        <taxon>rosids</taxon>
        <taxon>malvids</taxon>
        <taxon>Brassicales</taxon>
        <taxon>Brassicaceae</taxon>
        <taxon>Coluteocarpeae</taxon>
        <taxon>Microthlaspi</taxon>
    </lineage>
</organism>
<evidence type="ECO:0000259" key="2">
    <source>
        <dbReference type="Pfam" id="PF13952"/>
    </source>
</evidence>
<dbReference type="Pfam" id="PF13952">
    <property type="entry name" value="DUF4216"/>
    <property type="match status" value="1"/>
</dbReference>
<sequence>MGMTSHDCHVVMQRLLPFAFEGLLPNNVYKAVAEDSKLLCELEKIFPPSFFDVMEHLPVHLPREAELGGPVPYRWMYPFERFMFHLKKKVKNLSRVEGSIVAQSLNEETSHFASNYFPSNVRTKSRRPSRHDDGGQRPIYQAWVPDIFSQIGRLSGKAKNECYQPRRKIICIKNEFEVLKTKEFVNWMKCYIKTSRSTGEIIPTWLEELVYGPKSEVTCYPRYCTRGFAFQIFRERSTRSTSDFGISSRSGDIIYYGVLREILEVQFPGLLNLRCIVFNCDWYDPVNGLRHDEFGVTSVHCRKRLRKYDPFILALQADQVCYIPYPRVKRKQDPWITVTSVNPRGKVFGDVDHDPLQQNTLGYVGTIEPSLEVNLVVDFTMENGYELFEDSEEEIDEFDENNNSAPSDYSSDSE</sequence>
<gene>
    <name evidence="4" type="ORF">MERR_LOCUS6016</name>
</gene>
<dbReference type="InterPro" id="IPR025452">
    <property type="entry name" value="DUF4218"/>
</dbReference>
<dbReference type="EMBL" id="CACVBM020000421">
    <property type="protein sequence ID" value="CAA7018781.1"/>
    <property type="molecule type" value="Genomic_DNA"/>
</dbReference>
<comment type="caution">
    <text evidence="4">The sequence shown here is derived from an EMBL/GenBank/DDBJ whole genome shotgun (WGS) entry which is preliminary data.</text>
</comment>
<keyword evidence="5" id="KW-1185">Reference proteome</keyword>
<feature type="region of interest" description="Disordered" evidence="1">
    <location>
        <begin position="393"/>
        <end position="414"/>
    </location>
</feature>
<dbReference type="AlphaFoldDB" id="A0A6D2HTL7"/>
<proteinExistence type="predicted"/>
<dbReference type="InterPro" id="IPR025312">
    <property type="entry name" value="DUF4216"/>
</dbReference>
<name>A0A6D2HTL7_9BRAS</name>
<dbReference type="PANTHER" id="PTHR48258">
    <property type="entry name" value="DUF4218 DOMAIN-CONTAINING PROTEIN-RELATED"/>
    <property type="match status" value="1"/>
</dbReference>
<evidence type="ECO:0000313" key="5">
    <source>
        <dbReference type="Proteomes" id="UP000467841"/>
    </source>
</evidence>
<feature type="domain" description="DUF4216" evidence="2">
    <location>
        <begin position="273"/>
        <end position="335"/>
    </location>
</feature>
<evidence type="ECO:0008006" key="6">
    <source>
        <dbReference type="Google" id="ProtNLM"/>
    </source>
</evidence>